<reference evidence="1 2" key="1">
    <citation type="journal article" date="2022" name="New Phytol.">
        <title>Ecological generalism drives hyperdiversity of secondary metabolite gene clusters in xylarialean endophytes.</title>
        <authorList>
            <person name="Franco M.E.E."/>
            <person name="Wisecaver J.H."/>
            <person name="Arnold A.E."/>
            <person name="Ju Y.M."/>
            <person name="Slot J.C."/>
            <person name="Ahrendt S."/>
            <person name="Moore L.P."/>
            <person name="Eastman K.E."/>
            <person name="Scott K."/>
            <person name="Konkel Z."/>
            <person name="Mondo S.J."/>
            <person name="Kuo A."/>
            <person name="Hayes R.D."/>
            <person name="Haridas S."/>
            <person name="Andreopoulos B."/>
            <person name="Riley R."/>
            <person name="LaButti K."/>
            <person name="Pangilinan J."/>
            <person name="Lipzen A."/>
            <person name="Amirebrahimi M."/>
            <person name="Yan J."/>
            <person name="Adam C."/>
            <person name="Keymanesh K."/>
            <person name="Ng V."/>
            <person name="Louie K."/>
            <person name="Northen T."/>
            <person name="Drula E."/>
            <person name="Henrissat B."/>
            <person name="Hsieh H.M."/>
            <person name="Youens-Clark K."/>
            <person name="Lutzoni F."/>
            <person name="Miadlikowska J."/>
            <person name="Eastwood D.C."/>
            <person name="Hamelin R.C."/>
            <person name="Grigoriev I.V."/>
            <person name="U'Ren J.M."/>
        </authorList>
    </citation>
    <scope>NUCLEOTIDE SEQUENCE [LARGE SCALE GENOMIC DNA]</scope>
    <source>
        <strain evidence="1 2">CBS 119005</strain>
    </source>
</reference>
<accession>A0ACB9YKW7</accession>
<name>A0ACB9YKW7_9PEZI</name>
<comment type="caution">
    <text evidence="1">The sequence shown here is derived from an EMBL/GenBank/DDBJ whole genome shotgun (WGS) entry which is preliminary data.</text>
</comment>
<protein>
    <submittedName>
        <fullName evidence="1">Cytochrome P450</fullName>
    </submittedName>
</protein>
<gene>
    <name evidence="1" type="ORF">F4820DRAFT_466720</name>
</gene>
<sequence>MLEREALLLLNAHGTYRTLLGSVAVLIVARIVWLLARPFLVEYRFPKLPIVLADEFKSAKERSRQYTNDSSRVLCHGYRQFPGQPFELSTTEGTSIVIPPSYLDQLRGQKALSFGAFLDEEFAFKSYTKLGNLDEDQINILVKKLNPTLPQYVPVIQQLIQQHWPLQKFQDYQAVKLHPHVHLLASRISARTFQGSDAANDDKWLDIATCYINLAIEWTNGLREWSTPLRPFVYTWLPGWADLRKKWDEGRDIIRETLRKRKAKGGHSLDDPPSFMDFLIDSDEHPGAADDVEKQLVVQMQLCVAAIQAMSSSTMQCLIDLATHNDILPELRAEIRQVTEKHGGVVTKQGLSEMLKLDSFVKETQRLNSQDLTTMQRKATADLRLPNGMFIPKGTKVILPSIAINLDEDIFEDAQRFDALRFYRSRMSSEDKKTSHQLVSVGKKDLGWGYGKHACPGRYMADVIVKLLLIEFILNYDIRNVDGHSGRPKNIEIEGLCIPDPECEIMLRAYRQT</sequence>
<evidence type="ECO:0000313" key="2">
    <source>
        <dbReference type="Proteomes" id="UP001497700"/>
    </source>
</evidence>
<evidence type="ECO:0000313" key="1">
    <source>
        <dbReference type="EMBL" id="KAI4859588.1"/>
    </source>
</evidence>
<keyword evidence="2" id="KW-1185">Reference proteome</keyword>
<proteinExistence type="predicted"/>
<dbReference type="Proteomes" id="UP001497700">
    <property type="component" value="Unassembled WGS sequence"/>
</dbReference>
<dbReference type="EMBL" id="MU393624">
    <property type="protein sequence ID" value="KAI4859588.1"/>
    <property type="molecule type" value="Genomic_DNA"/>
</dbReference>
<organism evidence="1 2">
    <name type="scientific">Hypoxylon rubiginosum</name>
    <dbReference type="NCBI Taxonomy" id="110542"/>
    <lineage>
        <taxon>Eukaryota</taxon>
        <taxon>Fungi</taxon>
        <taxon>Dikarya</taxon>
        <taxon>Ascomycota</taxon>
        <taxon>Pezizomycotina</taxon>
        <taxon>Sordariomycetes</taxon>
        <taxon>Xylariomycetidae</taxon>
        <taxon>Xylariales</taxon>
        <taxon>Hypoxylaceae</taxon>
        <taxon>Hypoxylon</taxon>
    </lineage>
</organism>